<feature type="chain" id="PRO_5002079840" description="Nuclear membrane fusion protein Kar5" evidence="13">
    <location>
        <begin position="29"/>
        <end position="495"/>
    </location>
</feature>
<dbReference type="RefSeq" id="XP_040680163.1">
    <property type="nucleotide sequence ID" value="XM_040821594.1"/>
</dbReference>
<keyword evidence="7 13" id="KW-0732">Signal</keyword>
<reference evidence="14 15" key="1">
    <citation type="journal article" date="2014" name="Proc. Natl. Acad. Sci. U.S.A.">
        <title>Trajectory and genomic determinants of fungal-pathogen speciation and host adaptation.</title>
        <authorList>
            <person name="Hu X."/>
            <person name="Xiao G."/>
            <person name="Zheng P."/>
            <person name="Shang Y."/>
            <person name="Su Y."/>
            <person name="Zhang X."/>
            <person name="Liu X."/>
            <person name="Zhan S."/>
            <person name="St Leger R.J."/>
            <person name="Wang C."/>
        </authorList>
    </citation>
    <scope>NUCLEOTIDE SEQUENCE [LARGE SCALE GENOMIC DNA]</scope>
    <source>
        <strain evidence="14 15">ARSEF 1941</strain>
    </source>
</reference>
<dbReference type="HOGENOM" id="CLU_039421_0_0_1"/>
<dbReference type="GeneID" id="63737250"/>
<sequence length="495" mass="54200">MPKPTGLILRNGAILGIVVLSLTGMTSALEVDEHPEEASQYSPPSLYASRANPSVYATALSELQELESEPFCHRIAARLLVNNCQLLDGRNDATVITNTGRAARDFVDFFAASLAICDLERANFAIPPACHKFREPVLASLPSPSKPELHVITSEIDDCLEGLARSDSAWSTWVSYRHKALGFCEAARVDGEKDHHIFLHQKLANILEKLATEAEVEVQNRLNKLDQMFQESSDKAKILAAHVMGLNTSLQYFEQAITNSILTKSKETEIVIQKGLSEAQSLQLLMEEVVQMMRSREDERAQSLETAMEVAAMQIHRDANEVTRMLTAVAMSTLTLQAQLDKSESQLSSVMHKQEQVHGGMEKLNLLADLVADKDKAHQEMLQSAQNKTADLLASLEAASLSMGSLRSSFTDTGLAGWWPYIVCPAASLVLGSYGLQPSVSRNILLLGAGEIAGFFMAFANNHGSEILDYLFFAGNFTSRSGHINETLNGDSATF</sequence>
<evidence type="ECO:0000256" key="10">
    <source>
        <dbReference type="ARBA" id="ARBA00023136"/>
    </source>
</evidence>
<comment type="similarity">
    <text evidence="4">Belongs to the KAR5 family.</text>
</comment>
<comment type="caution">
    <text evidence="14">The sequence shown here is derived from an EMBL/GenBank/DDBJ whole genome shotgun (WGS) entry which is preliminary data.</text>
</comment>
<comment type="subcellular location">
    <subcellularLocation>
        <location evidence="3">Endoplasmic reticulum membrane</location>
    </subcellularLocation>
    <subcellularLocation>
        <location evidence="2">Nucleus membrane</location>
    </subcellularLocation>
</comment>
<dbReference type="GO" id="GO:0031965">
    <property type="term" value="C:nuclear membrane"/>
    <property type="evidence" value="ECO:0007669"/>
    <property type="project" value="UniProtKB-SubCell"/>
</dbReference>
<keyword evidence="10" id="KW-0472">Membrane</keyword>
<dbReference type="GO" id="GO:0048288">
    <property type="term" value="P:nuclear membrane fusion involved in karyogamy"/>
    <property type="evidence" value="ECO:0007669"/>
    <property type="project" value="InterPro"/>
</dbReference>
<keyword evidence="6" id="KW-0812">Transmembrane</keyword>
<keyword evidence="9" id="KW-1133">Transmembrane helix</keyword>
<gene>
    <name evidence="14" type="ORF">MAM_02795</name>
</gene>
<evidence type="ECO:0000256" key="5">
    <source>
        <dbReference type="ARBA" id="ARBA00022459"/>
    </source>
</evidence>
<evidence type="ECO:0000313" key="15">
    <source>
        <dbReference type="Proteomes" id="UP000030816"/>
    </source>
</evidence>
<evidence type="ECO:0000313" key="14">
    <source>
        <dbReference type="EMBL" id="KHN99097.1"/>
    </source>
</evidence>
<evidence type="ECO:0000256" key="4">
    <source>
        <dbReference type="ARBA" id="ARBA00010473"/>
    </source>
</evidence>
<evidence type="ECO:0000256" key="8">
    <source>
        <dbReference type="ARBA" id="ARBA00022824"/>
    </source>
</evidence>
<evidence type="ECO:0000256" key="13">
    <source>
        <dbReference type="SAM" id="SignalP"/>
    </source>
</evidence>
<evidence type="ECO:0000256" key="7">
    <source>
        <dbReference type="ARBA" id="ARBA00022729"/>
    </source>
</evidence>
<dbReference type="EMBL" id="AZHE01000005">
    <property type="protein sequence ID" value="KHN99097.1"/>
    <property type="molecule type" value="Genomic_DNA"/>
</dbReference>
<evidence type="ECO:0000256" key="12">
    <source>
        <dbReference type="ARBA" id="ARBA00023242"/>
    </source>
</evidence>
<evidence type="ECO:0000256" key="3">
    <source>
        <dbReference type="ARBA" id="ARBA00004586"/>
    </source>
</evidence>
<organism evidence="14 15">
    <name type="scientific">Metarhizium album (strain ARSEF 1941)</name>
    <dbReference type="NCBI Taxonomy" id="1081103"/>
    <lineage>
        <taxon>Eukaryota</taxon>
        <taxon>Fungi</taxon>
        <taxon>Dikarya</taxon>
        <taxon>Ascomycota</taxon>
        <taxon>Pezizomycotina</taxon>
        <taxon>Sordariomycetes</taxon>
        <taxon>Hypocreomycetidae</taxon>
        <taxon>Hypocreales</taxon>
        <taxon>Clavicipitaceae</taxon>
        <taxon>Metarhizium</taxon>
    </lineage>
</organism>
<proteinExistence type="inferred from homology"/>
<keyword evidence="12" id="KW-0539">Nucleus</keyword>
<name>A0A0B2X086_METAS</name>
<dbReference type="AlphaFoldDB" id="A0A0B2X086"/>
<evidence type="ECO:0000256" key="2">
    <source>
        <dbReference type="ARBA" id="ARBA00004126"/>
    </source>
</evidence>
<evidence type="ECO:0000256" key="11">
    <source>
        <dbReference type="ARBA" id="ARBA00023180"/>
    </source>
</evidence>
<accession>A0A0B2X086</accession>
<protein>
    <recommendedName>
        <fullName evidence="16">Nuclear membrane fusion protein Kar5</fullName>
    </recommendedName>
</protein>
<dbReference type="GO" id="GO:0005789">
    <property type="term" value="C:endoplasmic reticulum membrane"/>
    <property type="evidence" value="ECO:0007669"/>
    <property type="project" value="UniProtKB-SubCell"/>
</dbReference>
<dbReference type="OrthoDB" id="5311848at2759"/>
<evidence type="ECO:0008006" key="16">
    <source>
        <dbReference type="Google" id="ProtNLM"/>
    </source>
</evidence>
<feature type="signal peptide" evidence="13">
    <location>
        <begin position="1"/>
        <end position="28"/>
    </location>
</feature>
<dbReference type="InterPro" id="IPR007292">
    <property type="entry name" value="Nuclear_fusion_Kar5"/>
</dbReference>
<evidence type="ECO:0000256" key="9">
    <source>
        <dbReference type="ARBA" id="ARBA00022989"/>
    </source>
</evidence>
<keyword evidence="11" id="KW-0325">Glycoprotein</keyword>
<keyword evidence="5" id="KW-0415">Karyogamy</keyword>
<evidence type="ECO:0000256" key="1">
    <source>
        <dbReference type="ARBA" id="ARBA00003389"/>
    </source>
</evidence>
<keyword evidence="8" id="KW-0256">Endoplasmic reticulum</keyword>
<keyword evidence="15" id="KW-1185">Reference proteome</keyword>
<evidence type="ECO:0000256" key="6">
    <source>
        <dbReference type="ARBA" id="ARBA00022692"/>
    </source>
</evidence>
<dbReference type="PANTHER" id="PTHR28012:SF1">
    <property type="entry name" value="NUCLEAR FUSION PROTEIN KAR5"/>
    <property type="match status" value="1"/>
</dbReference>
<dbReference type="GO" id="GO:0000742">
    <property type="term" value="P:karyogamy involved in conjugation with cellular fusion"/>
    <property type="evidence" value="ECO:0007669"/>
    <property type="project" value="InterPro"/>
</dbReference>
<dbReference type="Proteomes" id="UP000030816">
    <property type="component" value="Unassembled WGS sequence"/>
</dbReference>
<dbReference type="PANTHER" id="PTHR28012">
    <property type="entry name" value="NUCLEAR FUSION PROTEIN KAR5"/>
    <property type="match status" value="1"/>
</dbReference>
<comment type="function">
    <text evidence="1">Required for nuclear membrane fusion during karyogamy.</text>
</comment>